<dbReference type="SMART" id="SM01034">
    <property type="entry name" value="BLUF"/>
    <property type="match status" value="1"/>
</dbReference>
<gene>
    <name evidence="2" type="ORF">IEG06_04505</name>
</gene>
<accession>A0ABR8LWU3</accession>
<dbReference type="SUPFAM" id="SSF54975">
    <property type="entry name" value="Acylphosphatase/BLUF domain-like"/>
    <property type="match status" value="1"/>
</dbReference>
<dbReference type="Gene3D" id="3.30.70.100">
    <property type="match status" value="1"/>
</dbReference>
<reference evidence="2 3" key="1">
    <citation type="submission" date="2020-09" db="EMBL/GenBank/DDBJ databases">
        <title>Bacillus nautilus sp. nov., Chryseoglobus crepusculi sp. nov, and Psychrobacter noctis sp. nov., isolated from deep-sea sponges from the equatorial Atlantic.</title>
        <authorList>
            <person name="Stennett H.L."/>
            <person name="Williams S.E."/>
        </authorList>
    </citation>
    <scope>NUCLEOTIDE SEQUENCE [LARGE SCALE GENOMIC DNA]</scope>
    <source>
        <strain evidence="2 3">28M-24</strain>
    </source>
</reference>
<dbReference type="EMBL" id="JACXXH010000002">
    <property type="protein sequence ID" value="MBD3862702.1"/>
    <property type="molecule type" value="Genomic_DNA"/>
</dbReference>
<protein>
    <submittedName>
        <fullName evidence="2">BLUF domain-containing protein</fullName>
    </submittedName>
</protein>
<evidence type="ECO:0000313" key="2">
    <source>
        <dbReference type="EMBL" id="MBD3862702.1"/>
    </source>
</evidence>
<dbReference type="Pfam" id="PF04940">
    <property type="entry name" value="BLUF"/>
    <property type="match status" value="1"/>
</dbReference>
<comment type="caution">
    <text evidence="2">The sequence shown here is derived from an EMBL/GenBank/DDBJ whole genome shotgun (WGS) entry which is preliminary data.</text>
</comment>
<dbReference type="InterPro" id="IPR036046">
    <property type="entry name" value="Acylphosphatase-like_dom_sf"/>
</dbReference>
<proteinExistence type="predicted"/>
<evidence type="ECO:0000259" key="1">
    <source>
        <dbReference type="PROSITE" id="PS50925"/>
    </source>
</evidence>
<name>A0ABR8LWU3_9FLAO</name>
<dbReference type="Proteomes" id="UP000627521">
    <property type="component" value="Unassembled WGS sequence"/>
</dbReference>
<dbReference type="RefSeq" id="WP_051437563.1">
    <property type="nucleotide sequence ID" value="NZ_CAXBHU010000002.1"/>
</dbReference>
<organism evidence="2 3">
    <name type="scientific">Olleya marilimosa</name>
    <dbReference type="NCBI Taxonomy" id="272164"/>
    <lineage>
        <taxon>Bacteria</taxon>
        <taxon>Pseudomonadati</taxon>
        <taxon>Bacteroidota</taxon>
        <taxon>Flavobacteriia</taxon>
        <taxon>Flavobacteriales</taxon>
        <taxon>Flavobacteriaceae</taxon>
    </lineage>
</organism>
<dbReference type="InterPro" id="IPR007024">
    <property type="entry name" value="BLUF_domain"/>
</dbReference>
<sequence>MFKTICYKSEANASLNLLEFEALFNQTQLKNNSHNITGVLVKRDNVFFQILEGNPIIIDTVYEEIKKDHRHSNILELLNKSIAQLNFKSFDIGYAVIKDTDALYGLQKFVTGLQQNNIENSPLFLQIIEELLTEH</sequence>
<dbReference type="PROSITE" id="PS50925">
    <property type="entry name" value="BLUF"/>
    <property type="match status" value="1"/>
</dbReference>
<keyword evidence="3" id="KW-1185">Reference proteome</keyword>
<feature type="domain" description="BLUF" evidence="1">
    <location>
        <begin position="2"/>
        <end position="93"/>
    </location>
</feature>
<evidence type="ECO:0000313" key="3">
    <source>
        <dbReference type="Proteomes" id="UP000627521"/>
    </source>
</evidence>